<feature type="binding site" evidence="15">
    <location>
        <position position="292"/>
    </location>
    <ligand>
        <name>substrate</name>
    </ligand>
</feature>
<dbReference type="PROSITE" id="PS00903">
    <property type="entry name" value="CYT_DCMP_DEAMINASES_1"/>
    <property type="match status" value="1"/>
</dbReference>
<dbReference type="PATRIC" id="fig|1623450.3.peg.214"/>
<keyword evidence="7 13" id="KW-0479">Metal-binding</keyword>
<keyword evidence="6 13" id="KW-0686">Riboflavin biosynthesis</keyword>
<evidence type="ECO:0000256" key="6">
    <source>
        <dbReference type="ARBA" id="ARBA00022619"/>
    </source>
</evidence>
<dbReference type="AlphaFoldDB" id="A0A0H4IXX1"/>
<feature type="binding site" evidence="16">
    <location>
        <position position="81"/>
    </location>
    <ligand>
        <name>Zn(2+)</name>
        <dbReference type="ChEBI" id="CHEBI:29105"/>
        <note>catalytic</note>
    </ligand>
</feature>
<dbReference type="NCBIfam" id="TIGR00326">
    <property type="entry name" value="eubact_ribD"/>
    <property type="match status" value="1"/>
</dbReference>
<comment type="function">
    <text evidence="1 13">Converts 2,5-diamino-6-(ribosylamino)-4(3h)-pyrimidinone 5'-phosphate into 5-amino-6-(ribosylamino)-2,4(1h,3h)-pyrimidinedione 5'-phosphate.</text>
</comment>
<keyword evidence="10 13" id="KW-0521">NADP</keyword>
<dbReference type="InterPro" id="IPR016193">
    <property type="entry name" value="Cytidine_deaminase-like"/>
</dbReference>
<feature type="binding site" evidence="15">
    <location>
        <position position="213"/>
    </location>
    <ligand>
        <name>substrate</name>
    </ligand>
</feature>
<keyword evidence="12" id="KW-0511">Multifunctional enzyme</keyword>
<dbReference type="Pfam" id="PF01872">
    <property type="entry name" value="RibD_C"/>
    <property type="match status" value="1"/>
</dbReference>
<name>A0A0H4IXX1_9PROT</name>
<dbReference type="PIRSF" id="PIRSF006769">
    <property type="entry name" value="RibD"/>
    <property type="match status" value="1"/>
</dbReference>
<comment type="similarity">
    <text evidence="5 13">In the C-terminal section; belongs to the HTP reductase family.</text>
</comment>
<feature type="binding site" evidence="15">
    <location>
        <position position="160"/>
    </location>
    <ligand>
        <name>NADP(+)</name>
        <dbReference type="ChEBI" id="CHEBI:58349"/>
    </ligand>
</feature>
<dbReference type="PANTHER" id="PTHR38011">
    <property type="entry name" value="DIHYDROFOLATE REDUCTASE FAMILY PROTEIN (AFU_ORTHOLOGUE AFUA_8G06820)"/>
    <property type="match status" value="1"/>
</dbReference>
<keyword evidence="9 13" id="KW-0862">Zinc</keyword>
<dbReference type="Gene3D" id="3.40.430.10">
    <property type="entry name" value="Dihydrofolate Reductase, subunit A"/>
    <property type="match status" value="1"/>
</dbReference>
<gene>
    <name evidence="18" type="ORF">VI33_01050</name>
</gene>
<dbReference type="PANTHER" id="PTHR38011:SF7">
    <property type="entry name" value="2,5-DIAMINO-6-RIBOSYLAMINO-4(3H)-PYRIMIDINONE 5'-PHOSPHATE REDUCTASE"/>
    <property type="match status" value="1"/>
</dbReference>
<comment type="pathway">
    <text evidence="3 13">Cofactor biosynthesis; riboflavin biosynthesis; 5-amino-6-(D-ribitylamino)uracil from GTP: step 3/4.</text>
</comment>
<evidence type="ECO:0000256" key="5">
    <source>
        <dbReference type="ARBA" id="ARBA00007417"/>
    </source>
</evidence>
<evidence type="ECO:0000256" key="10">
    <source>
        <dbReference type="ARBA" id="ARBA00022857"/>
    </source>
</evidence>
<dbReference type="GO" id="GO:0008703">
    <property type="term" value="F:5-amino-6-(5-phosphoribosylamino)uracil reductase activity"/>
    <property type="evidence" value="ECO:0007669"/>
    <property type="project" value="UniProtKB-EC"/>
</dbReference>
<evidence type="ECO:0000313" key="19">
    <source>
        <dbReference type="Proteomes" id="UP000066549"/>
    </source>
</evidence>
<dbReference type="EC" id="1.1.1.193" evidence="13"/>
<dbReference type="InterPro" id="IPR004794">
    <property type="entry name" value="Eubact_RibD"/>
</dbReference>
<feature type="binding site" evidence="15">
    <location>
        <position position="190"/>
    </location>
    <ligand>
        <name>substrate</name>
    </ligand>
</feature>
<dbReference type="Proteomes" id="UP000066549">
    <property type="component" value="Chromosome"/>
</dbReference>
<feature type="binding site" evidence="16">
    <location>
        <position position="90"/>
    </location>
    <ligand>
        <name>Zn(2+)</name>
        <dbReference type="ChEBI" id="CHEBI:29105"/>
        <note>catalytic</note>
    </ligand>
</feature>
<dbReference type="SUPFAM" id="SSF53927">
    <property type="entry name" value="Cytidine deaminase-like"/>
    <property type="match status" value="1"/>
</dbReference>
<keyword evidence="11 13" id="KW-0560">Oxidoreductase</keyword>
<dbReference type="PROSITE" id="PS51747">
    <property type="entry name" value="CYT_DCMP_DEAMINASES_2"/>
    <property type="match status" value="1"/>
</dbReference>
<evidence type="ECO:0000256" key="16">
    <source>
        <dbReference type="PIRSR" id="PIRSR006769-3"/>
    </source>
</evidence>
<feature type="binding site" evidence="15">
    <location>
        <position position="210"/>
    </location>
    <ligand>
        <name>substrate</name>
    </ligand>
</feature>
<evidence type="ECO:0000256" key="2">
    <source>
        <dbReference type="ARBA" id="ARBA00004882"/>
    </source>
</evidence>
<feature type="domain" description="CMP/dCMP-type deaminase" evidence="17">
    <location>
        <begin position="5"/>
        <end position="129"/>
    </location>
</feature>
<evidence type="ECO:0000256" key="8">
    <source>
        <dbReference type="ARBA" id="ARBA00022801"/>
    </source>
</evidence>
<evidence type="ECO:0000313" key="18">
    <source>
        <dbReference type="EMBL" id="AKO65389.1"/>
    </source>
</evidence>
<dbReference type="Gene3D" id="3.40.140.10">
    <property type="entry name" value="Cytidine Deaminase, domain 2"/>
    <property type="match status" value="1"/>
</dbReference>
<evidence type="ECO:0000256" key="7">
    <source>
        <dbReference type="ARBA" id="ARBA00022723"/>
    </source>
</evidence>
<comment type="cofactor">
    <cofactor evidence="13 16">
        <name>Zn(2+)</name>
        <dbReference type="ChEBI" id="CHEBI:29105"/>
    </cofactor>
    <text evidence="13 16">Binds 1 zinc ion.</text>
</comment>
<keyword evidence="8 13" id="KW-0378">Hydrolase</keyword>
<keyword evidence="19" id="KW-1185">Reference proteome</keyword>
<dbReference type="FunFam" id="3.40.140.10:FF:000025">
    <property type="entry name" value="Riboflavin biosynthesis protein RibD"/>
    <property type="match status" value="1"/>
</dbReference>
<comment type="catalytic activity">
    <reaction evidence="13">
        <text>5-amino-6-(5-phospho-D-ribitylamino)uracil + NADP(+) = 5-amino-6-(5-phospho-D-ribosylamino)uracil + NADPH + H(+)</text>
        <dbReference type="Rhea" id="RHEA:17845"/>
        <dbReference type="ChEBI" id="CHEBI:15378"/>
        <dbReference type="ChEBI" id="CHEBI:57783"/>
        <dbReference type="ChEBI" id="CHEBI:58349"/>
        <dbReference type="ChEBI" id="CHEBI:58421"/>
        <dbReference type="ChEBI" id="CHEBI:58453"/>
        <dbReference type="EC" id="1.1.1.193"/>
    </reaction>
</comment>
<evidence type="ECO:0000256" key="12">
    <source>
        <dbReference type="ARBA" id="ARBA00023268"/>
    </source>
</evidence>
<evidence type="ECO:0000256" key="4">
    <source>
        <dbReference type="ARBA" id="ARBA00005259"/>
    </source>
</evidence>
<sequence length="363" mass="40817">MTFNKLDFFFMAQAIRLAKKGLGRCNPNPIVGAVIVAEDKIIATGFHQQFGGPHAEVIAINNCKDKSLLKKSTLYVTLEPCAHEGKTPPCLDLILEHNIKRVVIASQDPNPKVNGVSIRTLIEKGVEVDVGLMEDQAINLNKGFFKRILNNIPRVTSKIAVSSDGKTALNNFQSKWISNEFSRSNVQRLRRFSDGILTSYKTINSDNPRLTVRDVDSSKQPYRFIIDASFQSNSDAYIFKQERVVIFYSKEVANKPNLKAICIPVSCADGVLNFTEIMKHIASMEVNNLLVEAGPGLNGLLLQHRMIDELIIYQSQSILGGNAREMFNHPVITAMESRNQLKLVDYRFFGDDIRFIYEVDYVD</sequence>
<dbReference type="GO" id="GO:0008835">
    <property type="term" value="F:diaminohydroxyphosphoribosylaminopyrimidine deaminase activity"/>
    <property type="evidence" value="ECO:0007669"/>
    <property type="project" value="UniProtKB-EC"/>
</dbReference>
<dbReference type="CDD" id="cd01284">
    <property type="entry name" value="Riboflavin_deaminase-reductase"/>
    <property type="match status" value="1"/>
</dbReference>
<dbReference type="EMBL" id="CP011002">
    <property type="protein sequence ID" value="AKO65389.1"/>
    <property type="molecule type" value="Genomic_DNA"/>
</dbReference>
<protein>
    <recommendedName>
        <fullName evidence="13">Riboflavin biosynthesis protein RibD</fullName>
    </recommendedName>
    <domain>
        <recommendedName>
            <fullName evidence="13">Diaminohydroxyphosphoribosylaminopyrimidine deaminase</fullName>
            <shortName evidence="13">DRAP deaminase</shortName>
            <ecNumber evidence="13">3.5.4.26</ecNumber>
        </recommendedName>
        <alternativeName>
            <fullName evidence="13">Riboflavin-specific deaminase</fullName>
        </alternativeName>
    </domain>
    <domain>
        <recommendedName>
            <fullName evidence="13">5-amino-6-(5-phosphoribosylamino)uracil reductase</fullName>
            <ecNumber evidence="13">1.1.1.193</ecNumber>
        </recommendedName>
        <alternativeName>
            <fullName evidence="13">HTP reductase</fullName>
        </alternativeName>
    </domain>
</protein>
<evidence type="ECO:0000256" key="14">
    <source>
        <dbReference type="PIRSR" id="PIRSR006769-1"/>
    </source>
</evidence>
<evidence type="ECO:0000256" key="3">
    <source>
        <dbReference type="ARBA" id="ARBA00004910"/>
    </source>
</evidence>
<feature type="active site" description="Proton donor" evidence="14">
    <location>
        <position position="56"/>
    </location>
</feature>
<reference evidence="18 19" key="1">
    <citation type="submission" date="2015-03" db="EMBL/GenBank/DDBJ databases">
        <title>Comparative analysis of the OM43 clade including a novel species from Red Sea uncovers genomic and metabolic diversity among marine methylotrophs.</title>
        <authorList>
            <person name="Jimenez-Infante F."/>
            <person name="Ngugi D.K."/>
            <person name="Vinu M."/>
            <person name="Alam I."/>
            <person name="Kamau A."/>
            <person name="Blom J."/>
            <person name="Bajic V.B."/>
            <person name="Stingl U."/>
        </authorList>
    </citation>
    <scope>NUCLEOTIDE SEQUENCE [LARGE SCALE GENOMIC DNA]</scope>
    <source>
        <strain evidence="18 19">MBRSH7</strain>
    </source>
</reference>
<comment type="catalytic activity">
    <reaction evidence="13">
        <text>2,5-diamino-6-hydroxy-4-(5-phosphoribosylamino)-pyrimidine + H2O + H(+) = 5-amino-6-(5-phospho-D-ribosylamino)uracil + NH4(+)</text>
        <dbReference type="Rhea" id="RHEA:21868"/>
        <dbReference type="ChEBI" id="CHEBI:15377"/>
        <dbReference type="ChEBI" id="CHEBI:15378"/>
        <dbReference type="ChEBI" id="CHEBI:28938"/>
        <dbReference type="ChEBI" id="CHEBI:58453"/>
        <dbReference type="ChEBI" id="CHEBI:58614"/>
        <dbReference type="EC" id="3.5.4.26"/>
    </reaction>
</comment>
<comment type="pathway">
    <text evidence="2 13">Cofactor biosynthesis; riboflavin biosynthesis; 5-amino-6-(D-ribitylamino)uracil from GTP: step 2/4.</text>
</comment>
<dbReference type="InterPro" id="IPR016192">
    <property type="entry name" value="APOBEC/CMP_deaminase_Zn-bd"/>
</dbReference>
<feature type="binding site" evidence="15">
    <location>
        <position position="206"/>
    </location>
    <ligand>
        <name>substrate</name>
    </ligand>
</feature>
<dbReference type="InterPro" id="IPR050765">
    <property type="entry name" value="Riboflavin_Biosynth_HTPR"/>
</dbReference>
<feature type="binding site" evidence="15">
    <location>
        <position position="202"/>
    </location>
    <ligand>
        <name>NADP(+)</name>
        <dbReference type="ChEBI" id="CHEBI:58349"/>
    </ligand>
</feature>
<dbReference type="Pfam" id="PF00383">
    <property type="entry name" value="dCMP_cyt_deam_1"/>
    <property type="match status" value="1"/>
</dbReference>
<dbReference type="EC" id="3.5.4.26" evidence="13"/>
<dbReference type="InterPro" id="IPR002734">
    <property type="entry name" value="RibDG_C"/>
</dbReference>
<dbReference type="InterPro" id="IPR024072">
    <property type="entry name" value="DHFR-like_dom_sf"/>
</dbReference>
<dbReference type="GO" id="GO:0008270">
    <property type="term" value="F:zinc ion binding"/>
    <property type="evidence" value="ECO:0007669"/>
    <property type="project" value="InterPro"/>
</dbReference>
<dbReference type="SUPFAM" id="SSF53597">
    <property type="entry name" value="Dihydrofolate reductase-like"/>
    <property type="match status" value="1"/>
</dbReference>
<organism evidence="18 19">
    <name type="scientific">Methylophilales bacterium MBRS-H7</name>
    <dbReference type="NCBI Taxonomy" id="1623450"/>
    <lineage>
        <taxon>Bacteria</taxon>
        <taxon>Pseudomonadati</taxon>
        <taxon>Pseudomonadota</taxon>
        <taxon>Betaproteobacteria</taxon>
        <taxon>Nitrosomonadales</taxon>
        <taxon>OM43 clade</taxon>
    </lineage>
</organism>
<evidence type="ECO:0000259" key="17">
    <source>
        <dbReference type="PROSITE" id="PS51747"/>
    </source>
</evidence>
<feature type="binding site" evidence="16">
    <location>
        <position position="54"/>
    </location>
    <ligand>
        <name>Zn(2+)</name>
        <dbReference type="ChEBI" id="CHEBI:29105"/>
        <note>catalytic</note>
    </ligand>
</feature>
<feature type="binding site" evidence="15">
    <location>
        <position position="176"/>
    </location>
    <ligand>
        <name>NADP(+)</name>
        <dbReference type="ChEBI" id="CHEBI:58349"/>
    </ligand>
</feature>
<dbReference type="UniPathway" id="UPA00275">
    <property type="reaction ID" value="UER00401"/>
</dbReference>
<evidence type="ECO:0000256" key="11">
    <source>
        <dbReference type="ARBA" id="ARBA00023002"/>
    </source>
</evidence>
<evidence type="ECO:0000256" key="9">
    <source>
        <dbReference type="ARBA" id="ARBA00022833"/>
    </source>
</evidence>
<dbReference type="InterPro" id="IPR002125">
    <property type="entry name" value="CMP_dCMP_dom"/>
</dbReference>
<proteinExistence type="inferred from homology"/>
<comment type="similarity">
    <text evidence="4 13">In the N-terminal section; belongs to the cytidine and deoxycytidylate deaminase family.</text>
</comment>
<evidence type="ECO:0000256" key="15">
    <source>
        <dbReference type="PIRSR" id="PIRSR006769-2"/>
    </source>
</evidence>
<evidence type="ECO:0000256" key="13">
    <source>
        <dbReference type="PIRNR" id="PIRNR006769"/>
    </source>
</evidence>
<evidence type="ECO:0000256" key="1">
    <source>
        <dbReference type="ARBA" id="ARBA00002151"/>
    </source>
</evidence>
<feature type="binding site" evidence="15">
    <location>
        <position position="174"/>
    </location>
    <ligand>
        <name>substrate</name>
    </ligand>
</feature>
<dbReference type="GO" id="GO:0009231">
    <property type="term" value="P:riboflavin biosynthetic process"/>
    <property type="evidence" value="ECO:0007669"/>
    <property type="project" value="UniProtKB-UniPathway"/>
</dbReference>
<accession>A0A0H4IXX1</accession>